<sequence>MGGAHGTDGWRRLHPAALIVGMIGSFKSAIGVLLAVVGYQIVRDGWSPWMFVGAVALILALVVVPPVIEWLTTRYRLGADSLEFRTGLFSRTRRTIGYAAIHAIDGTAPVYFQPFGVVRLTITAAGSDANITLDAVPVALQLELESLRSASHDGHAADDGRCAAHADVAATGTGLNPGPALAAGSPLSPYPTAAHVVTAAAHAANVPSVANVTSIANVRIPSSTGACGTIVDTSVDGMAPSTPVATLSTGDTEPSSATRSAPRPATTTTAAAVSRTVSSIPPASVASAPSTASATADRPVFRASVRDILLFAITDLGFLAAALAVYAAFDKVRDFIPRTWMRTATQSVDAIVAQGVLSVVLLALACVIALMIVSIVSAMLRFYGFEVWRRGDDLVVVRGLFTRHTMTLPVRRIQTIVIRQSLLRRPFGLCSVSLGLSSSVDNDGDDANDGGNAANILPVVGMRRVTALLHVMLPEWDVRNDLPVRRTGHGLTRYYVTLPAALGVATTALAATVVIVQGWSGNWLLRMIPAVPFVIFAWWTASRWLRSQVDGYTLMDDAADGGTPRRMQVSDATNGKADRGTPRRMNAAGATDNVIDATSGSADAASDITMNTATDAANVGTGTPLPHRIMVTGASGLTRFTMVTRRSRVQSAIRKTAVWRASRGIETLLMPLFVTNDTDELRFQFIRRSDADRLTAWLES</sequence>
<feature type="region of interest" description="Disordered" evidence="1">
    <location>
        <begin position="241"/>
        <end position="267"/>
    </location>
</feature>
<feature type="transmembrane region" description="Helical" evidence="2">
    <location>
        <begin position="351"/>
        <end position="380"/>
    </location>
</feature>
<feature type="transmembrane region" description="Helical" evidence="2">
    <location>
        <begin position="16"/>
        <end position="42"/>
    </location>
</feature>
<evidence type="ECO:0000313" key="6">
    <source>
        <dbReference type="Proteomes" id="UP000469943"/>
    </source>
</evidence>
<feature type="compositionally biased region" description="Polar residues" evidence="1">
    <location>
        <begin position="243"/>
        <end position="253"/>
    </location>
</feature>
<dbReference type="PANTHER" id="PTHR34473">
    <property type="entry name" value="UPF0699 TRANSMEMBRANE PROTEIN YDBS"/>
    <property type="match status" value="1"/>
</dbReference>
<feature type="transmembrane region" description="Helical" evidence="2">
    <location>
        <begin position="308"/>
        <end position="329"/>
    </location>
</feature>
<keyword evidence="2" id="KW-0812">Transmembrane</keyword>
<evidence type="ECO:0000256" key="1">
    <source>
        <dbReference type="SAM" id="MobiDB-lite"/>
    </source>
</evidence>
<keyword evidence="2" id="KW-1133">Transmembrane helix</keyword>
<feature type="transmembrane region" description="Helical" evidence="2">
    <location>
        <begin position="494"/>
        <end position="517"/>
    </location>
</feature>
<feature type="domain" description="YdbS-like PH" evidence="3">
    <location>
        <begin position="70"/>
        <end position="142"/>
    </location>
</feature>
<accession>A0A6L4WYA2</accession>
<dbReference type="EMBL" id="WHZX01000004">
    <property type="protein sequence ID" value="NEG71852.1"/>
    <property type="molecule type" value="Genomic_DNA"/>
</dbReference>
<feature type="region of interest" description="Disordered" evidence="1">
    <location>
        <begin position="563"/>
        <end position="586"/>
    </location>
</feature>
<dbReference type="AlphaFoldDB" id="A0A6L4WYA2"/>
<reference evidence="5 6" key="1">
    <citation type="submission" date="2019-10" db="EMBL/GenBank/DDBJ databases">
        <title>Bifidobacterium from non-human primates.</title>
        <authorList>
            <person name="Modesto M."/>
        </authorList>
    </citation>
    <scope>NUCLEOTIDE SEQUENCE [LARGE SCALE GENOMIC DNA]</scope>
    <source>
        <strain evidence="5 6">TREM</strain>
    </source>
</reference>
<feature type="compositionally biased region" description="Low complexity" evidence="1">
    <location>
        <begin position="254"/>
        <end position="267"/>
    </location>
</feature>
<evidence type="ECO:0000313" key="5">
    <source>
        <dbReference type="EMBL" id="NEG71852.1"/>
    </source>
</evidence>
<dbReference type="Proteomes" id="UP000482084">
    <property type="component" value="Unassembled WGS sequence"/>
</dbReference>
<dbReference type="Pfam" id="PF03703">
    <property type="entry name" value="bPH_2"/>
    <property type="match status" value="2"/>
</dbReference>
<keyword evidence="7" id="KW-1185">Reference proteome</keyword>
<reference evidence="4 7" key="2">
    <citation type="submission" date="2019-10" db="EMBL/GenBank/DDBJ databases">
        <title>Characterization of the phylogenetic diversity of two novel species belonging to the genus Bifidobacterium: Bifidobacterium cebidarum sp. nov. and Bifidobacterium leontopitheci sp. nov.</title>
        <authorList>
            <person name="Lugli G.A."/>
            <person name="Duranti S."/>
            <person name="Milani C."/>
            <person name="Turroni F."/>
            <person name="Ventura M."/>
        </authorList>
    </citation>
    <scope>NUCLEOTIDE SEQUENCE [LARGE SCALE GENOMIC DNA]</scope>
    <source>
        <strain evidence="4 7">DSM 100688</strain>
    </source>
</reference>
<organism evidence="4 7">
    <name type="scientific">Bifidobacterium ramosum</name>
    <dbReference type="NCBI Taxonomy" id="1798158"/>
    <lineage>
        <taxon>Bacteria</taxon>
        <taxon>Bacillati</taxon>
        <taxon>Actinomycetota</taxon>
        <taxon>Actinomycetes</taxon>
        <taxon>Bifidobacteriales</taxon>
        <taxon>Bifidobacteriaceae</taxon>
        <taxon>Bifidobacterium</taxon>
    </lineage>
</organism>
<feature type="transmembrane region" description="Helical" evidence="2">
    <location>
        <begin position="523"/>
        <end position="541"/>
    </location>
</feature>
<proteinExistence type="predicted"/>
<dbReference type="PANTHER" id="PTHR34473:SF2">
    <property type="entry name" value="UPF0699 TRANSMEMBRANE PROTEIN YDBT"/>
    <property type="match status" value="1"/>
</dbReference>
<evidence type="ECO:0000256" key="2">
    <source>
        <dbReference type="SAM" id="Phobius"/>
    </source>
</evidence>
<dbReference type="RefSeq" id="WP_152358871.1">
    <property type="nucleotide sequence ID" value="NZ_WBSM01000011.1"/>
</dbReference>
<gene>
    <name evidence="4" type="ORF">DSM100688_1854</name>
    <name evidence="5" type="ORF">GFD24_06455</name>
</gene>
<feature type="domain" description="YdbS-like PH" evidence="3">
    <location>
        <begin position="383"/>
        <end position="438"/>
    </location>
</feature>
<protein>
    <submittedName>
        <fullName evidence="4 5">PH domain-containing protein</fullName>
    </submittedName>
</protein>
<evidence type="ECO:0000313" key="7">
    <source>
        <dbReference type="Proteomes" id="UP000482084"/>
    </source>
</evidence>
<feature type="transmembrane region" description="Helical" evidence="2">
    <location>
        <begin position="48"/>
        <end position="68"/>
    </location>
</feature>
<evidence type="ECO:0000313" key="4">
    <source>
        <dbReference type="EMBL" id="KAB8287079.1"/>
    </source>
</evidence>
<name>A0A6L4WYA2_9BIFI</name>
<evidence type="ECO:0000259" key="3">
    <source>
        <dbReference type="Pfam" id="PF03703"/>
    </source>
</evidence>
<dbReference type="InterPro" id="IPR005182">
    <property type="entry name" value="YdbS-like_PH"/>
</dbReference>
<keyword evidence="2" id="KW-0472">Membrane</keyword>
<dbReference type="OrthoDB" id="3190163at2"/>
<comment type="caution">
    <text evidence="4">The sequence shown here is derived from an EMBL/GenBank/DDBJ whole genome shotgun (WGS) entry which is preliminary data.</text>
</comment>
<dbReference type="EMBL" id="WBSM01000011">
    <property type="protein sequence ID" value="KAB8287079.1"/>
    <property type="molecule type" value="Genomic_DNA"/>
</dbReference>
<dbReference type="Proteomes" id="UP000469943">
    <property type="component" value="Unassembled WGS sequence"/>
</dbReference>